<dbReference type="Gene3D" id="3.80.10.10">
    <property type="entry name" value="Ribonuclease Inhibitor"/>
    <property type="match status" value="1"/>
</dbReference>
<reference evidence="1" key="2">
    <citation type="submission" date="2021-09" db="EMBL/GenBank/DDBJ databases">
        <authorList>
            <person name="Jia N."/>
            <person name="Wang J."/>
            <person name="Shi W."/>
            <person name="Du L."/>
            <person name="Sun Y."/>
            <person name="Zhan W."/>
            <person name="Jiang J."/>
            <person name="Wang Q."/>
            <person name="Zhang B."/>
            <person name="Ji P."/>
            <person name="Sakyi L.B."/>
            <person name="Cui X."/>
            <person name="Yuan T."/>
            <person name="Jiang B."/>
            <person name="Yang W."/>
            <person name="Lam T.T.-Y."/>
            <person name="Chang Q."/>
            <person name="Ding S."/>
            <person name="Wang X."/>
            <person name="Zhu J."/>
            <person name="Ruan X."/>
            <person name="Zhao L."/>
            <person name="Wei J."/>
            <person name="Que T."/>
            <person name="Du C."/>
            <person name="Cheng J."/>
            <person name="Dai P."/>
            <person name="Han X."/>
            <person name="Huang E."/>
            <person name="Gao Y."/>
            <person name="Liu J."/>
            <person name="Shao H."/>
            <person name="Ye R."/>
            <person name="Li L."/>
            <person name="Wei W."/>
            <person name="Wang X."/>
            <person name="Wang C."/>
            <person name="Huo Q."/>
            <person name="Li W."/>
            <person name="Guo W."/>
            <person name="Chen H."/>
            <person name="Chen S."/>
            <person name="Zhou L."/>
            <person name="Zhou L."/>
            <person name="Ni X."/>
            <person name="Tian J."/>
            <person name="Zhou Y."/>
            <person name="Sheng Y."/>
            <person name="Liu T."/>
            <person name="Pan Y."/>
            <person name="Xia L."/>
            <person name="Li J."/>
            <person name="Zhao F."/>
            <person name="Cao W."/>
        </authorList>
    </citation>
    <scope>NUCLEOTIDE SEQUENCE</scope>
    <source>
        <strain evidence="1">Rmic-2018</strain>
        <tissue evidence="1">Larvae</tissue>
    </source>
</reference>
<evidence type="ECO:0008006" key="3">
    <source>
        <dbReference type="Google" id="ProtNLM"/>
    </source>
</evidence>
<evidence type="ECO:0000313" key="2">
    <source>
        <dbReference type="Proteomes" id="UP000821866"/>
    </source>
</evidence>
<dbReference type="InterPro" id="IPR032675">
    <property type="entry name" value="LRR_dom_sf"/>
</dbReference>
<proteinExistence type="predicted"/>
<name>A0A9J6F1B6_RHIMP</name>
<dbReference type="EMBL" id="JABSTU010000001">
    <property type="protein sequence ID" value="KAH8040181.1"/>
    <property type="molecule type" value="Genomic_DNA"/>
</dbReference>
<sequence length="540" mass="61206">MFSVLGHATAQLLLKRSKTTLWVSSSLKGLHLWGRITNERMVGTLLNTLLHKPTLEELSFENITLDWNPYVQALKEYLSSTTALKVFTMSTSNRSLQRAVLEGVLENTSIEKLSLSRFKGTEENTALVSRIIREKRAIPTLSILSSDDPFEQHSLYDCWVQPLIQNDVLVEVTLSVSMLHTTKWSDFLRVLPTKQNLKMVNLMNTSSYPKIRWLCTELKDSGSEEKVYLGYDPDFRQSTEQLHCKAIWGANLWTVQPGDHLLAVVRQLPNFQGLRVLGIPIRSDHMRLSLALAEFLRSATALHTLDLRIKVNGPQQANAQNPWWKIILESIGRSKTVKNLHLTVSGMSIQDSHDLADSVKHNTCITELYLGCTPKANNTAFFRRLSQGIEENYTLASLKFEGGLDADCGSHWLAVEETTWRNSGLVPRAARIKQASKSDRYVTRAVDRVSRYPGLLEEVARRAKLDQSELAALVRDRLMAIQSLDGFMGFVGVVKERVMCHSAEDGRVQLDDLNEDCWRHVRRYLVADDVRCDTVELHHA</sequence>
<dbReference type="SUPFAM" id="SSF52047">
    <property type="entry name" value="RNI-like"/>
    <property type="match status" value="1"/>
</dbReference>
<dbReference type="Proteomes" id="UP000821866">
    <property type="component" value="Chromosome 1"/>
</dbReference>
<reference evidence="1" key="1">
    <citation type="journal article" date="2020" name="Cell">
        <title>Large-Scale Comparative Analyses of Tick Genomes Elucidate Their Genetic Diversity and Vector Capacities.</title>
        <authorList>
            <consortium name="Tick Genome and Microbiome Consortium (TIGMIC)"/>
            <person name="Jia N."/>
            <person name="Wang J."/>
            <person name="Shi W."/>
            <person name="Du L."/>
            <person name="Sun Y."/>
            <person name="Zhan W."/>
            <person name="Jiang J.F."/>
            <person name="Wang Q."/>
            <person name="Zhang B."/>
            <person name="Ji P."/>
            <person name="Bell-Sakyi L."/>
            <person name="Cui X.M."/>
            <person name="Yuan T.T."/>
            <person name="Jiang B.G."/>
            <person name="Yang W.F."/>
            <person name="Lam T.T."/>
            <person name="Chang Q.C."/>
            <person name="Ding S.J."/>
            <person name="Wang X.J."/>
            <person name="Zhu J.G."/>
            <person name="Ruan X.D."/>
            <person name="Zhao L."/>
            <person name="Wei J.T."/>
            <person name="Ye R.Z."/>
            <person name="Que T.C."/>
            <person name="Du C.H."/>
            <person name="Zhou Y.H."/>
            <person name="Cheng J.X."/>
            <person name="Dai P.F."/>
            <person name="Guo W.B."/>
            <person name="Han X.H."/>
            <person name="Huang E.J."/>
            <person name="Li L.F."/>
            <person name="Wei W."/>
            <person name="Gao Y.C."/>
            <person name="Liu J.Z."/>
            <person name="Shao H.Z."/>
            <person name="Wang X."/>
            <person name="Wang C.C."/>
            <person name="Yang T.C."/>
            <person name="Huo Q.B."/>
            <person name="Li W."/>
            <person name="Chen H.Y."/>
            <person name="Chen S.E."/>
            <person name="Zhou L.G."/>
            <person name="Ni X.B."/>
            <person name="Tian J.H."/>
            <person name="Sheng Y."/>
            <person name="Liu T."/>
            <person name="Pan Y.S."/>
            <person name="Xia L.Y."/>
            <person name="Li J."/>
            <person name="Zhao F."/>
            <person name="Cao W.C."/>
        </authorList>
    </citation>
    <scope>NUCLEOTIDE SEQUENCE</scope>
    <source>
        <strain evidence="1">Rmic-2018</strain>
    </source>
</reference>
<gene>
    <name evidence="1" type="ORF">HPB51_009559</name>
</gene>
<keyword evidence="2" id="KW-1185">Reference proteome</keyword>
<dbReference type="AlphaFoldDB" id="A0A9J6F1B6"/>
<dbReference type="VEuPathDB" id="VectorBase:LOC119162424"/>
<accession>A0A9J6F1B6</accession>
<protein>
    <recommendedName>
        <fullName evidence="3">Nlr family card domain protein</fullName>
    </recommendedName>
</protein>
<evidence type="ECO:0000313" key="1">
    <source>
        <dbReference type="EMBL" id="KAH8040181.1"/>
    </source>
</evidence>
<comment type="caution">
    <text evidence="1">The sequence shown here is derived from an EMBL/GenBank/DDBJ whole genome shotgun (WGS) entry which is preliminary data.</text>
</comment>
<organism evidence="1 2">
    <name type="scientific">Rhipicephalus microplus</name>
    <name type="common">Cattle tick</name>
    <name type="synonym">Boophilus microplus</name>
    <dbReference type="NCBI Taxonomy" id="6941"/>
    <lineage>
        <taxon>Eukaryota</taxon>
        <taxon>Metazoa</taxon>
        <taxon>Ecdysozoa</taxon>
        <taxon>Arthropoda</taxon>
        <taxon>Chelicerata</taxon>
        <taxon>Arachnida</taxon>
        <taxon>Acari</taxon>
        <taxon>Parasitiformes</taxon>
        <taxon>Ixodida</taxon>
        <taxon>Ixodoidea</taxon>
        <taxon>Ixodidae</taxon>
        <taxon>Rhipicephalinae</taxon>
        <taxon>Rhipicephalus</taxon>
        <taxon>Boophilus</taxon>
    </lineage>
</organism>